<accession>Q4RRI8</accession>
<reference evidence="1" key="1">
    <citation type="journal article" date="2004" name="Nature">
        <title>Genome duplication in the teleost fish Tetraodon nigroviridis reveals the early vertebrate proto-karyotype.</title>
        <authorList>
            <person name="Jaillon O."/>
            <person name="Aury J.-M."/>
            <person name="Brunet F."/>
            <person name="Petit J.-L."/>
            <person name="Stange-Thomann N."/>
            <person name="Mauceli E."/>
            <person name="Bouneau L."/>
            <person name="Fischer C."/>
            <person name="Ozouf-Costaz C."/>
            <person name="Bernot A."/>
            <person name="Nicaud S."/>
            <person name="Jaffe D."/>
            <person name="Fisher S."/>
            <person name="Lutfalla G."/>
            <person name="Dossat C."/>
            <person name="Segurens B."/>
            <person name="Dasilva C."/>
            <person name="Salanoubat M."/>
            <person name="Levy M."/>
            <person name="Boudet N."/>
            <person name="Castellano S."/>
            <person name="Anthouard V."/>
            <person name="Jubin C."/>
            <person name="Castelli V."/>
            <person name="Katinka M."/>
            <person name="Vacherie B."/>
            <person name="Biemont C."/>
            <person name="Skalli Z."/>
            <person name="Cattolico L."/>
            <person name="Poulain J."/>
            <person name="De Berardinis V."/>
            <person name="Cruaud C."/>
            <person name="Duprat S."/>
            <person name="Brottier P."/>
            <person name="Coutanceau J.-P."/>
            <person name="Gouzy J."/>
            <person name="Parra G."/>
            <person name="Lardier G."/>
            <person name="Chapple C."/>
            <person name="McKernan K.J."/>
            <person name="McEwan P."/>
            <person name="Bosak S."/>
            <person name="Kellis M."/>
            <person name="Volff J.-N."/>
            <person name="Guigo R."/>
            <person name="Zody M.C."/>
            <person name="Mesirov J."/>
            <person name="Lindblad-Toh K."/>
            <person name="Birren B."/>
            <person name="Nusbaum C."/>
            <person name="Kahn D."/>
            <person name="Robinson-Rechavi M."/>
            <person name="Laudet V."/>
            <person name="Schachter V."/>
            <person name="Quetier F."/>
            <person name="Saurin W."/>
            <person name="Scarpelli C."/>
            <person name="Wincker P."/>
            <person name="Lander E.S."/>
            <person name="Weissenbach J."/>
            <person name="Roest Crollius H."/>
        </authorList>
    </citation>
    <scope>NUCLEOTIDE SEQUENCE [LARGE SCALE GENOMIC DNA]</scope>
</reference>
<organism evidence="1">
    <name type="scientific">Tetraodon nigroviridis</name>
    <name type="common">Spotted green pufferfish</name>
    <name type="synonym">Chelonodon nigroviridis</name>
    <dbReference type="NCBI Taxonomy" id="99883"/>
    <lineage>
        <taxon>Eukaryota</taxon>
        <taxon>Metazoa</taxon>
        <taxon>Chordata</taxon>
        <taxon>Craniata</taxon>
        <taxon>Vertebrata</taxon>
        <taxon>Euteleostomi</taxon>
        <taxon>Actinopterygii</taxon>
        <taxon>Neopterygii</taxon>
        <taxon>Teleostei</taxon>
        <taxon>Neoteleostei</taxon>
        <taxon>Acanthomorphata</taxon>
        <taxon>Eupercaria</taxon>
        <taxon>Tetraodontiformes</taxon>
        <taxon>Tetradontoidea</taxon>
        <taxon>Tetraodontidae</taxon>
        <taxon>Tetraodon</taxon>
    </lineage>
</organism>
<comment type="caution">
    <text evidence="1">The sequence shown here is derived from an EMBL/GenBank/DDBJ whole genome shotgun (WGS) entry which is preliminary data.</text>
</comment>
<gene>
    <name evidence="1" type="ORF">GSTENG00030150001</name>
</gene>
<dbReference type="EMBL" id="CAAE01015002">
    <property type="protein sequence ID" value="CAG08994.1"/>
    <property type="molecule type" value="Genomic_DNA"/>
</dbReference>
<reference evidence="1" key="2">
    <citation type="submission" date="2004-02" db="EMBL/GenBank/DDBJ databases">
        <authorList>
            <consortium name="Genoscope"/>
            <consortium name="Whitehead Institute Centre for Genome Research"/>
        </authorList>
    </citation>
    <scope>NUCLEOTIDE SEQUENCE</scope>
</reference>
<dbReference type="AlphaFoldDB" id="Q4RRI8"/>
<protein>
    <submittedName>
        <fullName evidence="1">(spotted green pufferfish) hypothetical protein</fullName>
    </submittedName>
</protein>
<evidence type="ECO:0000313" key="1">
    <source>
        <dbReference type="EMBL" id="CAG08994.1"/>
    </source>
</evidence>
<proteinExistence type="predicted"/>
<name>Q4RRI8_TETNG</name>
<dbReference type="KEGG" id="tng:GSTEN00030150G001"/>
<sequence>MGKNHAQLREPGLQLLIIPTQRPGLSKGILSHERYPAKSSLNTTLTRS</sequence>